<gene>
    <name evidence="2" type="ORF">NVS47_10635</name>
</gene>
<sequence>MMGDTGVILLLAGLAIGVTIIQSFLKQAGRDEFAYLVLVVGLTIGLIKIIPVILNLFQQVKTVFNLY</sequence>
<organism evidence="2 3">
    <name type="scientific">Dehalobacterium formicoaceticum</name>
    <dbReference type="NCBI Taxonomy" id="51515"/>
    <lineage>
        <taxon>Bacteria</taxon>
        <taxon>Bacillati</taxon>
        <taxon>Bacillota</taxon>
        <taxon>Clostridia</taxon>
        <taxon>Eubacteriales</taxon>
        <taxon>Peptococcaceae</taxon>
        <taxon>Dehalobacterium</taxon>
    </lineage>
</organism>
<evidence type="ECO:0000313" key="2">
    <source>
        <dbReference type="EMBL" id="MCR6545963.1"/>
    </source>
</evidence>
<keyword evidence="1" id="KW-0812">Transmembrane</keyword>
<keyword evidence="3" id="KW-1185">Reference proteome</keyword>
<keyword evidence="1" id="KW-0472">Membrane</keyword>
<reference evidence="2 3" key="1">
    <citation type="submission" date="2022-08" db="EMBL/GenBank/DDBJ databases">
        <title>Proteogenomics of the novel Dehalobacterium formicoaceticum strain EZ94 highlights a key role of methyltransferases during anaerobic dichloromethane degradation.</title>
        <authorList>
            <person name="Wasmund K."/>
        </authorList>
    </citation>
    <scope>NUCLEOTIDE SEQUENCE [LARGE SCALE GENOMIC DNA]</scope>
    <source>
        <strain evidence="2 3">EZ94</strain>
    </source>
</reference>
<dbReference type="RefSeq" id="WP_089611361.1">
    <property type="nucleotide sequence ID" value="NZ_CP022121.1"/>
</dbReference>
<evidence type="ECO:0000313" key="3">
    <source>
        <dbReference type="Proteomes" id="UP001524944"/>
    </source>
</evidence>
<keyword evidence="1" id="KW-1133">Transmembrane helix</keyword>
<dbReference type="Proteomes" id="UP001524944">
    <property type="component" value="Unassembled WGS sequence"/>
</dbReference>
<comment type="caution">
    <text evidence="2">The sequence shown here is derived from an EMBL/GenBank/DDBJ whole genome shotgun (WGS) entry which is preliminary data.</text>
</comment>
<feature type="transmembrane region" description="Helical" evidence="1">
    <location>
        <begin position="33"/>
        <end position="57"/>
    </location>
</feature>
<dbReference type="EMBL" id="JANPWE010000004">
    <property type="protein sequence ID" value="MCR6545963.1"/>
    <property type="molecule type" value="Genomic_DNA"/>
</dbReference>
<accession>A0ABT1Y600</accession>
<dbReference type="InterPro" id="IPR025664">
    <property type="entry name" value="Spore_III_AC/AD"/>
</dbReference>
<protein>
    <submittedName>
        <fullName evidence="2">Stage III sporulation protein AC</fullName>
    </submittedName>
</protein>
<proteinExistence type="predicted"/>
<name>A0ABT1Y600_9FIRM</name>
<dbReference type="Pfam" id="PF06686">
    <property type="entry name" value="SpoIIIAC"/>
    <property type="match status" value="1"/>
</dbReference>
<evidence type="ECO:0000256" key="1">
    <source>
        <dbReference type="SAM" id="Phobius"/>
    </source>
</evidence>